<protein>
    <recommendedName>
        <fullName evidence="2">AP2/ERF domain-containing protein</fullName>
    </recommendedName>
</protein>
<comment type="caution">
    <text evidence="1">The sequence shown here is derived from an EMBL/GenBank/DDBJ whole genome shotgun (WGS) entry which is preliminary data.</text>
</comment>
<reference evidence="1" key="1">
    <citation type="journal article" date="2015" name="Nature">
        <title>Complex archaea that bridge the gap between prokaryotes and eukaryotes.</title>
        <authorList>
            <person name="Spang A."/>
            <person name="Saw J.H."/>
            <person name="Jorgensen S.L."/>
            <person name="Zaremba-Niedzwiedzka K."/>
            <person name="Martijn J."/>
            <person name="Lind A.E."/>
            <person name="van Eijk R."/>
            <person name="Schleper C."/>
            <person name="Guy L."/>
            <person name="Ettema T.J."/>
        </authorList>
    </citation>
    <scope>NUCLEOTIDE SEQUENCE</scope>
</reference>
<sequence length="51" mass="5958">MAKVVEDRGQYCVAHDLTGQILKRKGKRVCFSTRKEAEAEARATRRRIMRH</sequence>
<organism evidence="1">
    <name type="scientific">marine sediment metagenome</name>
    <dbReference type="NCBI Taxonomy" id="412755"/>
    <lineage>
        <taxon>unclassified sequences</taxon>
        <taxon>metagenomes</taxon>
        <taxon>ecological metagenomes</taxon>
    </lineage>
</organism>
<gene>
    <name evidence="1" type="ORF">LCGC14_1302420</name>
</gene>
<accession>A0A0F9N5S6</accession>
<evidence type="ECO:0000313" key="1">
    <source>
        <dbReference type="EMBL" id="KKM84120.1"/>
    </source>
</evidence>
<name>A0A0F9N5S6_9ZZZZ</name>
<dbReference type="AlphaFoldDB" id="A0A0F9N5S6"/>
<evidence type="ECO:0008006" key="2">
    <source>
        <dbReference type="Google" id="ProtNLM"/>
    </source>
</evidence>
<proteinExistence type="predicted"/>
<dbReference type="EMBL" id="LAZR01007613">
    <property type="protein sequence ID" value="KKM84120.1"/>
    <property type="molecule type" value="Genomic_DNA"/>
</dbReference>